<evidence type="ECO:0000313" key="3">
    <source>
        <dbReference type="Proteomes" id="UP001479436"/>
    </source>
</evidence>
<protein>
    <recommendedName>
        <fullName evidence="4">NAD(P)-binding protein</fullName>
    </recommendedName>
</protein>
<dbReference type="InterPro" id="IPR036291">
    <property type="entry name" value="NAD(P)-bd_dom_sf"/>
</dbReference>
<dbReference type="InterPro" id="IPR002347">
    <property type="entry name" value="SDR_fam"/>
</dbReference>
<reference evidence="2 3" key="1">
    <citation type="submission" date="2023-04" db="EMBL/GenBank/DDBJ databases">
        <title>Genome of Basidiobolus ranarum AG-B5.</title>
        <authorList>
            <person name="Stajich J.E."/>
            <person name="Carter-House D."/>
            <person name="Gryganskyi A."/>
        </authorList>
    </citation>
    <scope>NUCLEOTIDE SEQUENCE [LARGE SCALE GENOMIC DNA]</scope>
    <source>
        <strain evidence="2 3">AG-B5</strain>
    </source>
</reference>
<dbReference type="EMBL" id="JASJQH010000299">
    <property type="protein sequence ID" value="KAK9765218.1"/>
    <property type="molecule type" value="Genomic_DNA"/>
</dbReference>
<comment type="caution">
    <text evidence="2">The sequence shown here is derived from an EMBL/GenBank/DDBJ whole genome shotgun (WGS) entry which is preliminary data.</text>
</comment>
<proteinExistence type="predicted"/>
<dbReference type="Proteomes" id="UP001479436">
    <property type="component" value="Unassembled WGS sequence"/>
</dbReference>
<dbReference type="Pfam" id="PF00106">
    <property type="entry name" value="adh_short"/>
    <property type="match status" value="1"/>
</dbReference>
<sequence length="307" mass="33464">MGFFSTNHFDLGSMPDLSDKVALVTGGNTGLGYATCLELARKNAQVFMACRNEKKALEAIECIKIETKNQRVEYLSLDLADSKSVVKMVKAFLDRDLPLNILILNAGYMANPFIADTFTTAGVETHFAINVCGHFQLTRLLTSTLVDSAPARVVVLSSVAHYMILPGGIQYDRIHTGLTPGTAYGQSKLGNILLCKALAKRLEGKRVFVNAVHPGTANTDLFRDMTSIPLLGGLLSHLFYYTTTTAADGALTSLYCAASDEIEENGYSGEYFVPHGQLSTPSKIAQDPIEAEKLWDFVEKLVDRQIA</sequence>
<keyword evidence="1" id="KW-0560">Oxidoreductase</keyword>
<evidence type="ECO:0008006" key="4">
    <source>
        <dbReference type="Google" id="ProtNLM"/>
    </source>
</evidence>
<name>A0ABR2WUL2_9FUNG</name>
<evidence type="ECO:0000256" key="1">
    <source>
        <dbReference type="ARBA" id="ARBA00023002"/>
    </source>
</evidence>
<keyword evidence="3" id="KW-1185">Reference proteome</keyword>
<dbReference type="PANTHER" id="PTHR43157:SF31">
    <property type="entry name" value="PHOSPHATIDYLINOSITOL-GLYCAN BIOSYNTHESIS CLASS F PROTEIN"/>
    <property type="match status" value="1"/>
</dbReference>
<dbReference type="PANTHER" id="PTHR43157">
    <property type="entry name" value="PHOSPHATIDYLINOSITOL-GLYCAN BIOSYNTHESIS CLASS F PROTEIN-RELATED"/>
    <property type="match status" value="1"/>
</dbReference>
<organism evidence="2 3">
    <name type="scientific">Basidiobolus ranarum</name>
    <dbReference type="NCBI Taxonomy" id="34480"/>
    <lineage>
        <taxon>Eukaryota</taxon>
        <taxon>Fungi</taxon>
        <taxon>Fungi incertae sedis</taxon>
        <taxon>Zoopagomycota</taxon>
        <taxon>Entomophthoromycotina</taxon>
        <taxon>Basidiobolomycetes</taxon>
        <taxon>Basidiobolales</taxon>
        <taxon>Basidiobolaceae</taxon>
        <taxon>Basidiobolus</taxon>
    </lineage>
</organism>
<dbReference type="CDD" id="cd05327">
    <property type="entry name" value="retinol-DH_like_SDR_c_like"/>
    <property type="match status" value="1"/>
</dbReference>
<dbReference type="PRINTS" id="PR00081">
    <property type="entry name" value="GDHRDH"/>
</dbReference>
<gene>
    <name evidence="2" type="ORF">K7432_006616</name>
</gene>
<accession>A0ABR2WUL2</accession>
<evidence type="ECO:0000313" key="2">
    <source>
        <dbReference type="EMBL" id="KAK9765218.1"/>
    </source>
</evidence>
<dbReference type="Gene3D" id="3.40.50.720">
    <property type="entry name" value="NAD(P)-binding Rossmann-like Domain"/>
    <property type="match status" value="1"/>
</dbReference>
<dbReference type="SUPFAM" id="SSF51735">
    <property type="entry name" value="NAD(P)-binding Rossmann-fold domains"/>
    <property type="match status" value="1"/>
</dbReference>